<organism evidence="2 3">
    <name type="scientific">Hohenbuehelia grisea</name>
    <dbReference type="NCBI Taxonomy" id="104357"/>
    <lineage>
        <taxon>Eukaryota</taxon>
        <taxon>Fungi</taxon>
        <taxon>Dikarya</taxon>
        <taxon>Basidiomycota</taxon>
        <taxon>Agaricomycotina</taxon>
        <taxon>Agaricomycetes</taxon>
        <taxon>Agaricomycetidae</taxon>
        <taxon>Agaricales</taxon>
        <taxon>Pleurotineae</taxon>
        <taxon>Pleurotaceae</taxon>
        <taxon>Hohenbuehelia</taxon>
    </lineage>
</organism>
<evidence type="ECO:0000256" key="1">
    <source>
        <dbReference type="SAM" id="MobiDB-lite"/>
    </source>
</evidence>
<feature type="compositionally biased region" description="Low complexity" evidence="1">
    <location>
        <begin position="67"/>
        <end position="102"/>
    </location>
</feature>
<feature type="region of interest" description="Disordered" evidence="1">
    <location>
        <begin position="37"/>
        <end position="132"/>
    </location>
</feature>
<gene>
    <name evidence="2" type="ORF">HGRIS_000011</name>
</gene>
<keyword evidence="3" id="KW-1185">Reference proteome</keyword>
<proteinExistence type="predicted"/>
<evidence type="ECO:0000313" key="2">
    <source>
        <dbReference type="EMBL" id="KAL0957824.1"/>
    </source>
</evidence>
<dbReference type="Proteomes" id="UP001556367">
    <property type="component" value="Unassembled WGS sequence"/>
</dbReference>
<dbReference type="EMBL" id="JASNQZ010000004">
    <property type="protein sequence ID" value="KAL0957824.1"/>
    <property type="molecule type" value="Genomic_DNA"/>
</dbReference>
<accession>A0ABR3JPS4</accession>
<sequence>MKLQVASSVDGAGSEYELAQAKGLDFELVRPDIAQLHQSSRTSEDSALTHDGSFNIRNDFAPPPSRLFPLGPSASPSSGLLRAESPAMSMSSLAASSQRSPSVAPVIRSSPRSGGEGSGGSGGSGSKSALMDAHRQRELKWMALLGTGMAASQDRKSKKVKRLLLEGFQPADKHEHCVFTIELLQGVGQL</sequence>
<comment type="caution">
    <text evidence="2">The sequence shown here is derived from an EMBL/GenBank/DDBJ whole genome shotgun (WGS) entry which is preliminary data.</text>
</comment>
<evidence type="ECO:0000313" key="3">
    <source>
        <dbReference type="Proteomes" id="UP001556367"/>
    </source>
</evidence>
<reference evidence="3" key="1">
    <citation type="submission" date="2024-06" db="EMBL/GenBank/DDBJ databases">
        <title>Multi-omics analyses provide insights into the biosynthesis of the anticancer antibiotic pleurotin in Hohenbuehelia grisea.</title>
        <authorList>
            <person name="Weaver J.A."/>
            <person name="Alberti F."/>
        </authorList>
    </citation>
    <scope>NUCLEOTIDE SEQUENCE [LARGE SCALE GENOMIC DNA]</scope>
    <source>
        <strain evidence="3">T-177</strain>
    </source>
</reference>
<protein>
    <submittedName>
        <fullName evidence="2">Uncharacterized protein</fullName>
    </submittedName>
</protein>
<feature type="compositionally biased region" description="Gly residues" evidence="1">
    <location>
        <begin position="114"/>
        <end position="125"/>
    </location>
</feature>
<name>A0ABR3JPS4_9AGAR</name>